<feature type="domain" description="Amidohydrolase-related" evidence="2">
    <location>
        <begin position="4"/>
        <end position="274"/>
    </location>
</feature>
<dbReference type="Gene3D" id="3.20.20.140">
    <property type="entry name" value="Metal-dependent hydrolases"/>
    <property type="match status" value="1"/>
</dbReference>
<dbReference type="InterPro" id="IPR032466">
    <property type="entry name" value="Metal_Hydrolase"/>
</dbReference>
<protein>
    <submittedName>
        <fullName evidence="3">Amidohydrolase family protein</fullName>
    </submittedName>
</protein>
<evidence type="ECO:0000259" key="2">
    <source>
        <dbReference type="Pfam" id="PF04909"/>
    </source>
</evidence>
<evidence type="ECO:0000313" key="4">
    <source>
        <dbReference type="Proteomes" id="UP001634747"/>
    </source>
</evidence>
<comment type="caution">
    <text evidence="3">The sequence shown here is derived from an EMBL/GenBank/DDBJ whole genome shotgun (WGS) entry which is preliminary data.</text>
</comment>
<dbReference type="InterPro" id="IPR052350">
    <property type="entry name" value="Metallo-dep_Lactonases"/>
</dbReference>
<dbReference type="InterPro" id="IPR006680">
    <property type="entry name" value="Amidohydro-rel"/>
</dbReference>
<keyword evidence="4" id="KW-1185">Reference proteome</keyword>
<name>A0ABW9KLQ7_9BACT</name>
<reference evidence="3 4" key="1">
    <citation type="submission" date="2024-12" db="EMBL/GenBank/DDBJ databases">
        <authorList>
            <person name="Lee Y."/>
        </authorList>
    </citation>
    <scope>NUCLEOTIDE SEQUENCE [LARGE SCALE GENOMIC DNA]</scope>
    <source>
        <strain evidence="3 4">03SUJ4</strain>
    </source>
</reference>
<dbReference type="Proteomes" id="UP001634747">
    <property type="component" value="Unassembled WGS sequence"/>
</dbReference>
<accession>A0ABW9KLQ7</accession>
<comment type="similarity">
    <text evidence="1">Belongs to the metallo-dependent hydrolases superfamily.</text>
</comment>
<proteinExistence type="inferred from homology"/>
<sequence>MFRIDAHHHLWHYDADEYAWITDDLAPLRRDFVAADLIATLADAGLQGAITVQARQNVKETEWLLQVAAVTPPVLGVVGWLPLRDPALPELLERFSQVALLKGLRHVVQAEPAGFMDDAAFREGLAHVAAAGLTYDLLIVEQQLEEATRLVDAFPQISFVLDHIAKPRMGDGDMTEWSRGIVELARRPNTVCKVSGIVTEASSGAWSAKSLRPYYEVVLDAFTPKRLLFGSDWPVVLARCSYVDWFRIVQGWTADLSAMEQAAIFGENAVRVYGVAKREAATQQGERA</sequence>
<dbReference type="RefSeq" id="WP_263412500.1">
    <property type="nucleotide sequence ID" value="NZ_BAABBH010000001.1"/>
</dbReference>
<dbReference type="PANTHER" id="PTHR43569:SF2">
    <property type="entry name" value="AMIDOHYDROLASE-RELATED DOMAIN-CONTAINING PROTEIN"/>
    <property type="match status" value="1"/>
</dbReference>
<evidence type="ECO:0000256" key="1">
    <source>
        <dbReference type="ARBA" id="ARBA00038310"/>
    </source>
</evidence>
<dbReference type="Pfam" id="PF04909">
    <property type="entry name" value="Amidohydro_2"/>
    <property type="match status" value="1"/>
</dbReference>
<evidence type="ECO:0000313" key="3">
    <source>
        <dbReference type="EMBL" id="MFN2975997.1"/>
    </source>
</evidence>
<gene>
    <name evidence="3" type="ORF">ACK2TP_09500</name>
</gene>
<dbReference type="PANTHER" id="PTHR43569">
    <property type="entry name" value="AMIDOHYDROLASE"/>
    <property type="match status" value="1"/>
</dbReference>
<dbReference type="SUPFAM" id="SSF51556">
    <property type="entry name" value="Metallo-dependent hydrolases"/>
    <property type="match status" value="1"/>
</dbReference>
<dbReference type="EMBL" id="JBJYXY010000001">
    <property type="protein sequence ID" value="MFN2975997.1"/>
    <property type="molecule type" value="Genomic_DNA"/>
</dbReference>
<organism evidence="3 4">
    <name type="scientific">Terriglobus aquaticus</name>
    <dbReference type="NCBI Taxonomy" id="940139"/>
    <lineage>
        <taxon>Bacteria</taxon>
        <taxon>Pseudomonadati</taxon>
        <taxon>Acidobacteriota</taxon>
        <taxon>Terriglobia</taxon>
        <taxon>Terriglobales</taxon>
        <taxon>Acidobacteriaceae</taxon>
        <taxon>Terriglobus</taxon>
    </lineage>
</organism>